<name>A0A180H1P7_PUCT1</name>
<evidence type="ECO:0000313" key="3">
    <source>
        <dbReference type="Proteomes" id="UP000005240"/>
    </source>
</evidence>
<dbReference type="EMBL" id="ADAS02000006">
    <property type="protein sequence ID" value="OAV98701.1"/>
    <property type="molecule type" value="Genomic_DNA"/>
</dbReference>
<dbReference type="AlphaFoldDB" id="A0A180H1P7"/>
<reference evidence="1" key="2">
    <citation type="submission" date="2016-05" db="EMBL/GenBank/DDBJ databases">
        <title>Comparative analysis highlights variable genome content of wheat rusts and divergence of the mating loci.</title>
        <authorList>
            <person name="Cuomo C.A."/>
            <person name="Bakkeren G."/>
            <person name="Szabo L."/>
            <person name="Khalil H."/>
            <person name="Joly D."/>
            <person name="Goldberg J."/>
            <person name="Young S."/>
            <person name="Zeng Q."/>
            <person name="Fellers J."/>
        </authorList>
    </citation>
    <scope>NUCLEOTIDE SEQUENCE [LARGE SCALE GENOMIC DNA]</scope>
    <source>
        <strain evidence="1">1-1 BBBD Race 1</strain>
    </source>
</reference>
<evidence type="ECO:0000313" key="1">
    <source>
        <dbReference type="EMBL" id="OAV98701.1"/>
    </source>
</evidence>
<keyword evidence="3" id="KW-1185">Reference proteome</keyword>
<dbReference type="Proteomes" id="UP000005240">
    <property type="component" value="Unassembled WGS sequence"/>
</dbReference>
<dbReference type="EnsemblFungi" id="PTTG_25619-t43_1">
    <property type="protein sequence ID" value="PTTG_25619-t43_1-p1"/>
    <property type="gene ID" value="PTTG_25619"/>
</dbReference>
<reference evidence="2" key="4">
    <citation type="submission" date="2025-05" db="UniProtKB">
        <authorList>
            <consortium name="EnsemblFungi"/>
        </authorList>
    </citation>
    <scope>IDENTIFICATION</scope>
    <source>
        <strain evidence="2">isolate 1-1 / race 1 (BBBD)</strain>
    </source>
</reference>
<gene>
    <name evidence="1" type="ORF">PTTG_25619</name>
</gene>
<protein>
    <submittedName>
        <fullName evidence="1 2">Uncharacterized protein</fullName>
    </submittedName>
</protein>
<reference evidence="2 3" key="3">
    <citation type="journal article" date="2017" name="G3 (Bethesda)">
        <title>Comparative analysis highlights variable genome content of wheat rusts and divergence of the mating loci.</title>
        <authorList>
            <person name="Cuomo C.A."/>
            <person name="Bakkeren G."/>
            <person name="Khalil H.B."/>
            <person name="Panwar V."/>
            <person name="Joly D."/>
            <person name="Linning R."/>
            <person name="Sakthikumar S."/>
            <person name="Song X."/>
            <person name="Adiconis X."/>
            <person name="Fan L."/>
            <person name="Goldberg J.M."/>
            <person name="Levin J.Z."/>
            <person name="Young S."/>
            <person name="Zeng Q."/>
            <person name="Anikster Y."/>
            <person name="Bruce M."/>
            <person name="Wang M."/>
            <person name="Yin C."/>
            <person name="McCallum B."/>
            <person name="Szabo L.J."/>
            <person name="Hulbert S."/>
            <person name="Chen X."/>
            <person name="Fellers J.P."/>
        </authorList>
    </citation>
    <scope>NUCLEOTIDE SEQUENCE</scope>
    <source>
        <strain evidence="2">isolate 1-1 / race 1 (BBBD)</strain>
        <strain evidence="3">Isolate 1-1 / race 1 (BBBD)</strain>
    </source>
</reference>
<proteinExistence type="predicted"/>
<dbReference type="VEuPathDB" id="FungiDB:PTTG_25619"/>
<accession>A0A180H1P7</accession>
<organism evidence="1">
    <name type="scientific">Puccinia triticina (isolate 1-1 / race 1 (BBBD))</name>
    <name type="common">Brown leaf rust fungus</name>
    <dbReference type="NCBI Taxonomy" id="630390"/>
    <lineage>
        <taxon>Eukaryota</taxon>
        <taxon>Fungi</taxon>
        <taxon>Dikarya</taxon>
        <taxon>Basidiomycota</taxon>
        <taxon>Pucciniomycotina</taxon>
        <taxon>Pucciniomycetes</taxon>
        <taxon>Pucciniales</taxon>
        <taxon>Pucciniaceae</taxon>
        <taxon>Puccinia</taxon>
    </lineage>
</organism>
<evidence type="ECO:0000313" key="2">
    <source>
        <dbReference type="EnsemblFungi" id="PTTG_25619-t43_1-p1"/>
    </source>
</evidence>
<reference evidence="1" key="1">
    <citation type="submission" date="2009-11" db="EMBL/GenBank/DDBJ databases">
        <authorList>
            <consortium name="The Broad Institute Genome Sequencing Platform"/>
            <person name="Ward D."/>
            <person name="Feldgarden M."/>
            <person name="Earl A."/>
            <person name="Young S.K."/>
            <person name="Zeng Q."/>
            <person name="Koehrsen M."/>
            <person name="Alvarado L."/>
            <person name="Berlin A."/>
            <person name="Bochicchio J."/>
            <person name="Borenstein D."/>
            <person name="Chapman S.B."/>
            <person name="Chen Z."/>
            <person name="Engels R."/>
            <person name="Freedman E."/>
            <person name="Gellesch M."/>
            <person name="Goldberg J."/>
            <person name="Griggs A."/>
            <person name="Gujja S."/>
            <person name="Heilman E."/>
            <person name="Heiman D."/>
            <person name="Hepburn T."/>
            <person name="Howarth C."/>
            <person name="Jen D."/>
            <person name="Larson L."/>
            <person name="Lewis B."/>
            <person name="Mehta T."/>
            <person name="Park D."/>
            <person name="Pearson M."/>
            <person name="Roberts A."/>
            <person name="Saif S."/>
            <person name="Shea T."/>
            <person name="Shenoy N."/>
            <person name="Sisk P."/>
            <person name="Stolte C."/>
            <person name="Sykes S."/>
            <person name="Thomson T."/>
            <person name="Walk T."/>
            <person name="White J."/>
            <person name="Yandava C."/>
            <person name="Izard J."/>
            <person name="Baranova O.V."/>
            <person name="Blanton J.M."/>
            <person name="Tanner A.C."/>
            <person name="Dewhirst F.E."/>
            <person name="Haas B."/>
            <person name="Nusbaum C."/>
            <person name="Birren B."/>
        </authorList>
    </citation>
    <scope>NUCLEOTIDE SEQUENCE [LARGE SCALE GENOMIC DNA]</scope>
    <source>
        <strain evidence="1">1-1 BBBD Race 1</strain>
    </source>
</reference>
<sequence>MVTLSAIRDAKETWLRRQVTWRYNYLLPSSSSAQTELRKLTTPQRVNHLYSYHPSHSVLLTQKTPTPFNANLG</sequence>